<feature type="compositionally biased region" description="Polar residues" evidence="5">
    <location>
        <begin position="217"/>
        <end position="228"/>
    </location>
</feature>
<feature type="domain" description="C3H1-type" evidence="6">
    <location>
        <begin position="35"/>
        <end position="63"/>
    </location>
</feature>
<feature type="compositionally biased region" description="Polar residues" evidence="5">
    <location>
        <begin position="189"/>
        <end position="199"/>
    </location>
</feature>
<keyword evidence="8" id="KW-1185">Reference proteome</keyword>
<feature type="non-terminal residue" evidence="7">
    <location>
        <position position="1"/>
    </location>
</feature>
<evidence type="ECO:0000256" key="1">
    <source>
        <dbReference type="ARBA" id="ARBA00022723"/>
    </source>
</evidence>
<reference evidence="7" key="1">
    <citation type="submission" date="2023-06" db="EMBL/GenBank/DDBJ databases">
        <authorList>
            <person name="Delattre M."/>
        </authorList>
    </citation>
    <scope>NUCLEOTIDE SEQUENCE</scope>
    <source>
        <strain evidence="7">AF72</strain>
    </source>
</reference>
<dbReference type="InterPro" id="IPR000571">
    <property type="entry name" value="Znf_CCCH"/>
</dbReference>
<feature type="region of interest" description="Disordered" evidence="5">
    <location>
        <begin position="94"/>
        <end position="117"/>
    </location>
</feature>
<dbReference type="GO" id="GO:0008270">
    <property type="term" value="F:zinc ion binding"/>
    <property type="evidence" value="ECO:0007669"/>
    <property type="project" value="UniProtKB-KW"/>
</dbReference>
<accession>A0AA36G0S6</accession>
<dbReference type="Gene3D" id="4.10.1000.10">
    <property type="entry name" value="Zinc finger, CCCH-type"/>
    <property type="match status" value="1"/>
</dbReference>
<evidence type="ECO:0000259" key="6">
    <source>
        <dbReference type="PROSITE" id="PS50103"/>
    </source>
</evidence>
<evidence type="ECO:0000256" key="2">
    <source>
        <dbReference type="ARBA" id="ARBA00022771"/>
    </source>
</evidence>
<feature type="zinc finger region" description="C3H1-type" evidence="4">
    <location>
        <begin position="35"/>
        <end position="63"/>
    </location>
</feature>
<comment type="caution">
    <text evidence="7">The sequence shown here is derived from an EMBL/GenBank/DDBJ whole genome shotgun (WGS) entry which is preliminary data.</text>
</comment>
<name>A0AA36G0S6_9BILA</name>
<keyword evidence="1 4" id="KW-0479">Metal-binding</keyword>
<protein>
    <recommendedName>
        <fullName evidence="6">C3H1-type domain-containing protein</fullName>
    </recommendedName>
</protein>
<dbReference type="AlphaFoldDB" id="A0AA36G0S6"/>
<gene>
    <name evidence="7" type="ORF">MSPICULIGERA_LOCUS13653</name>
</gene>
<feature type="region of interest" description="Disordered" evidence="5">
    <location>
        <begin position="176"/>
        <end position="228"/>
    </location>
</feature>
<keyword evidence="2 4" id="KW-0863">Zinc-finger</keyword>
<dbReference type="SUPFAM" id="SSF90229">
    <property type="entry name" value="CCCH zinc finger"/>
    <property type="match status" value="1"/>
</dbReference>
<organism evidence="7 8">
    <name type="scientific">Mesorhabditis spiculigera</name>
    <dbReference type="NCBI Taxonomy" id="96644"/>
    <lineage>
        <taxon>Eukaryota</taxon>
        <taxon>Metazoa</taxon>
        <taxon>Ecdysozoa</taxon>
        <taxon>Nematoda</taxon>
        <taxon>Chromadorea</taxon>
        <taxon>Rhabditida</taxon>
        <taxon>Rhabditina</taxon>
        <taxon>Rhabditomorpha</taxon>
        <taxon>Rhabditoidea</taxon>
        <taxon>Rhabditidae</taxon>
        <taxon>Mesorhabditinae</taxon>
        <taxon>Mesorhabditis</taxon>
    </lineage>
</organism>
<keyword evidence="3 4" id="KW-0862">Zinc</keyword>
<dbReference type="Pfam" id="PF00642">
    <property type="entry name" value="zf-CCCH"/>
    <property type="match status" value="1"/>
</dbReference>
<evidence type="ECO:0000313" key="7">
    <source>
        <dbReference type="EMBL" id="CAJ0575342.1"/>
    </source>
</evidence>
<sequence>MSHFERFKANRCSVNEFSRGRAPRRDARIWKNPGLYKTALCDYWMADANCRFGPQCWYAHGPQELNTKEDEELEEKSIPRRSVLPPIPRLVSTPSARERASPRNTTLSSGPPADILPGYMKRIRDADGNESYTFVPTPHHYNFGRQDKTEYMSLAPGTPSSVTSKVSSWAFNLPSASSGIGSRCESLYSRPSTGQNSWGASYGDSSDVPLSPDAQPYSPQGLNQSWLL</sequence>
<evidence type="ECO:0000256" key="5">
    <source>
        <dbReference type="SAM" id="MobiDB-lite"/>
    </source>
</evidence>
<evidence type="ECO:0000256" key="3">
    <source>
        <dbReference type="ARBA" id="ARBA00022833"/>
    </source>
</evidence>
<dbReference type="Proteomes" id="UP001177023">
    <property type="component" value="Unassembled WGS sequence"/>
</dbReference>
<evidence type="ECO:0000313" key="8">
    <source>
        <dbReference type="Proteomes" id="UP001177023"/>
    </source>
</evidence>
<proteinExistence type="predicted"/>
<dbReference type="EMBL" id="CATQJA010002637">
    <property type="protein sequence ID" value="CAJ0575342.1"/>
    <property type="molecule type" value="Genomic_DNA"/>
</dbReference>
<dbReference type="SMART" id="SM00356">
    <property type="entry name" value="ZnF_C3H1"/>
    <property type="match status" value="1"/>
</dbReference>
<dbReference type="InterPro" id="IPR036855">
    <property type="entry name" value="Znf_CCCH_sf"/>
</dbReference>
<evidence type="ECO:0000256" key="4">
    <source>
        <dbReference type="PROSITE-ProRule" id="PRU00723"/>
    </source>
</evidence>
<dbReference type="PROSITE" id="PS50103">
    <property type="entry name" value="ZF_C3H1"/>
    <property type="match status" value="1"/>
</dbReference>